<dbReference type="Gene3D" id="6.10.140.2220">
    <property type="match status" value="1"/>
</dbReference>
<dbReference type="SUPFAM" id="SSF54001">
    <property type="entry name" value="Cysteine proteinases"/>
    <property type="match status" value="1"/>
</dbReference>
<feature type="region of interest" description="Disordered" evidence="12">
    <location>
        <begin position="321"/>
        <end position="375"/>
    </location>
</feature>
<dbReference type="GO" id="GO:0008270">
    <property type="term" value="F:zinc ion binding"/>
    <property type="evidence" value="ECO:0007669"/>
    <property type="project" value="UniProtKB-KW"/>
</dbReference>
<evidence type="ECO:0000256" key="10">
    <source>
        <dbReference type="ARBA" id="ARBA00022833"/>
    </source>
</evidence>
<evidence type="ECO:0000313" key="17">
    <source>
        <dbReference type="Proteomes" id="UP000236333"/>
    </source>
</evidence>
<dbReference type="Gene3D" id="3.90.70.10">
    <property type="entry name" value="Cysteine proteinases"/>
    <property type="match status" value="1"/>
</dbReference>
<keyword evidence="4" id="KW-0645">Protease</keyword>
<dbReference type="Proteomes" id="UP000236333">
    <property type="component" value="Unassembled WGS sequence"/>
</dbReference>
<dbReference type="EC" id="3.4.19.12" evidence="3"/>
<dbReference type="PROSITE" id="PS01360">
    <property type="entry name" value="ZF_MYND_1"/>
    <property type="match status" value="1"/>
</dbReference>
<protein>
    <recommendedName>
        <fullName evidence="3">ubiquitinyl hydrolase 1</fullName>
        <ecNumber evidence="3">3.4.19.12</ecNumber>
    </recommendedName>
</protein>
<evidence type="ECO:0000256" key="12">
    <source>
        <dbReference type="SAM" id="MobiDB-lite"/>
    </source>
</evidence>
<dbReference type="PROSITE" id="PS00972">
    <property type="entry name" value="USP_1"/>
    <property type="match status" value="1"/>
</dbReference>
<feature type="region of interest" description="Disordered" evidence="12">
    <location>
        <begin position="168"/>
        <end position="216"/>
    </location>
</feature>
<dbReference type="Pfam" id="PF00443">
    <property type="entry name" value="UCH"/>
    <property type="match status" value="1"/>
</dbReference>
<reference evidence="16 17" key="1">
    <citation type="journal article" date="2017" name="Mol. Biol. Evol.">
        <title>The 4-celled Tetrabaena socialis nuclear genome reveals the essential components for genetic control of cell number at the origin of multicellularity in the volvocine lineage.</title>
        <authorList>
            <person name="Featherston J."/>
            <person name="Arakaki Y."/>
            <person name="Hanschen E.R."/>
            <person name="Ferris P.J."/>
            <person name="Michod R.E."/>
            <person name="Olson B.J.S.C."/>
            <person name="Nozaki H."/>
            <person name="Durand P.M."/>
        </authorList>
    </citation>
    <scope>NUCLEOTIDE SEQUENCE [LARGE SCALE GENOMIC DNA]</scope>
    <source>
        <strain evidence="16 17">NIES-571</strain>
    </source>
</reference>
<feature type="compositionally biased region" description="Low complexity" evidence="12">
    <location>
        <begin position="168"/>
        <end position="189"/>
    </location>
</feature>
<dbReference type="Pfam" id="PF01753">
    <property type="entry name" value="zf-MYND"/>
    <property type="match status" value="1"/>
</dbReference>
<dbReference type="PANTHER" id="PTHR24006:SF758">
    <property type="entry name" value="UBIQUITIN CARBOXYL-TERMINAL HYDROLASE 36"/>
    <property type="match status" value="1"/>
</dbReference>
<dbReference type="PROSITE" id="PS50865">
    <property type="entry name" value="ZF_MYND_2"/>
    <property type="match status" value="1"/>
</dbReference>
<evidence type="ECO:0000256" key="9">
    <source>
        <dbReference type="ARBA" id="ARBA00022807"/>
    </source>
</evidence>
<feature type="domain" description="USP" evidence="14">
    <location>
        <begin position="248"/>
        <end position="678"/>
    </location>
</feature>
<keyword evidence="10" id="KW-0862">Zinc</keyword>
<name>A0A2J8AA48_9CHLO</name>
<dbReference type="PANTHER" id="PTHR24006">
    <property type="entry name" value="UBIQUITIN CARBOXYL-TERMINAL HYDROLASE"/>
    <property type="match status" value="1"/>
</dbReference>
<evidence type="ECO:0000256" key="6">
    <source>
        <dbReference type="ARBA" id="ARBA00022771"/>
    </source>
</evidence>
<evidence type="ECO:0000256" key="5">
    <source>
        <dbReference type="ARBA" id="ARBA00022723"/>
    </source>
</evidence>
<keyword evidence="7" id="KW-0833">Ubl conjugation pathway</keyword>
<dbReference type="GO" id="GO:0005829">
    <property type="term" value="C:cytosol"/>
    <property type="evidence" value="ECO:0007669"/>
    <property type="project" value="TreeGrafter"/>
</dbReference>
<dbReference type="InterPro" id="IPR050164">
    <property type="entry name" value="Peptidase_C19"/>
</dbReference>
<dbReference type="PROSITE" id="PS50235">
    <property type="entry name" value="USP_3"/>
    <property type="match status" value="1"/>
</dbReference>
<feature type="compositionally biased region" description="Gly residues" evidence="12">
    <location>
        <begin position="363"/>
        <end position="374"/>
    </location>
</feature>
<dbReference type="EMBL" id="PGGS01000092">
    <property type="protein sequence ID" value="PNH09398.1"/>
    <property type="molecule type" value="Genomic_DNA"/>
</dbReference>
<organism evidence="16 17">
    <name type="scientific">Tetrabaena socialis</name>
    <dbReference type="NCBI Taxonomy" id="47790"/>
    <lineage>
        <taxon>Eukaryota</taxon>
        <taxon>Viridiplantae</taxon>
        <taxon>Chlorophyta</taxon>
        <taxon>core chlorophytes</taxon>
        <taxon>Chlorophyceae</taxon>
        <taxon>CS clade</taxon>
        <taxon>Chlamydomonadales</taxon>
        <taxon>Tetrabaenaceae</taxon>
        <taxon>Tetrabaena</taxon>
    </lineage>
</organism>
<proteinExistence type="inferred from homology"/>
<sequence>MYLACLLILVLIWIAQAAFKFLFGRGDMDTRPAGAWQTPWNRREPAAVAPNWWDVANDRQPQPEELVSEDTGEITPVTPNPSTVCLQCGQLIPVPKTCGRCKLAAYCSRECQQKHWGRHKLHCERLQRDTSGVARPAPDPPLVLPSQPVFNGDSYRALLELHRRIKASAASQPGGDDDGAAAAAADGSSEPPSDVEEAPDARQPLTGAGGAGDAEGGAAAAALSGANGLSWAWNWPPSDLLLTPRRPAGILNTGNSCYAACAVQCLLATPALGEYLRSGAHCDTCGAPPATQGLSSWCPACELSNLAAQAAQVAAAGATGAQRANGNGDARTNGASAAAVPAAAPPPSAWGRPAAKAAPEDAPGGGGGGGGGGARYFPVDARGLTRQVHRLNRTLLPGRQEDANELLMKLLEALAEVQVAEAGGRTTLRAQARAAAARAAAGASSPVPPLPWRGDETSLVHHCLGGYLRRATICDVCGHVSQSHECILSLEVDLTSRVHSVDSGLRSYFADEVLDSSNQYKCERCRQKVCATRRVRVEVAPNVLVLCLKRFIAQGPRMAKNNKDVQLRLDLDLSPYMAESALDGGAAAYRLYAVVQHVGLAAPGGLLGTSPGQGSLTMGHYVAVVRGAEGAGEDDEGGGSCWHHCDDDEITEVRRGMNVSESDVADIRNAYMLFYHRVEPRLPAAAPPKQRQEPQPATGVADDGLPEPSEAGDGVDAEPAQAQKAAEAVEPAVAEAVSAASSAASPEAPSSPAGSPPAPAPALDAPSPPAPAGEGPPRPPALDGAAPEWAAWAAVDDEPPSAAAASHLLRRPQHRLLPPREGPGAPARWTLLVRLPGVKSARDIKMAATRCPGAPDPAAPHGAGGGGFERSSSRVRCWVAGSYNLDLELALRPAGAGGQLEVAEVGAEVESPGAAAGFVEVLVPRWSPSRSVLRIPLQLHA</sequence>
<dbReference type="GO" id="GO:0016579">
    <property type="term" value="P:protein deubiquitination"/>
    <property type="evidence" value="ECO:0007669"/>
    <property type="project" value="InterPro"/>
</dbReference>
<evidence type="ECO:0000256" key="3">
    <source>
        <dbReference type="ARBA" id="ARBA00012759"/>
    </source>
</evidence>
<evidence type="ECO:0000259" key="15">
    <source>
        <dbReference type="PROSITE" id="PS50865"/>
    </source>
</evidence>
<evidence type="ECO:0000256" key="13">
    <source>
        <dbReference type="SAM" id="SignalP"/>
    </source>
</evidence>
<keyword evidence="17" id="KW-1185">Reference proteome</keyword>
<evidence type="ECO:0000256" key="7">
    <source>
        <dbReference type="ARBA" id="ARBA00022786"/>
    </source>
</evidence>
<feature type="domain" description="MYND-type" evidence="15">
    <location>
        <begin position="85"/>
        <end position="123"/>
    </location>
</feature>
<dbReference type="InterPro" id="IPR002893">
    <property type="entry name" value="Znf_MYND"/>
</dbReference>
<dbReference type="GO" id="GO:0005634">
    <property type="term" value="C:nucleus"/>
    <property type="evidence" value="ECO:0007669"/>
    <property type="project" value="TreeGrafter"/>
</dbReference>
<feature type="non-terminal residue" evidence="16">
    <location>
        <position position="941"/>
    </location>
</feature>
<dbReference type="InterPro" id="IPR001394">
    <property type="entry name" value="Peptidase_C19_UCH"/>
</dbReference>
<dbReference type="SUPFAM" id="SSF144232">
    <property type="entry name" value="HIT/MYND zinc finger-like"/>
    <property type="match status" value="1"/>
</dbReference>
<accession>A0A2J8AA48</accession>
<comment type="caution">
    <text evidence="16">The sequence shown here is derived from an EMBL/GenBank/DDBJ whole genome shotgun (WGS) entry which is preliminary data.</text>
</comment>
<dbReference type="GO" id="GO:0006508">
    <property type="term" value="P:proteolysis"/>
    <property type="evidence" value="ECO:0007669"/>
    <property type="project" value="UniProtKB-KW"/>
</dbReference>
<evidence type="ECO:0000256" key="1">
    <source>
        <dbReference type="ARBA" id="ARBA00000707"/>
    </source>
</evidence>
<feature type="compositionally biased region" description="Pro residues" evidence="12">
    <location>
        <begin position="754"/>
        <end position="780"/>
    </location>
</feature>
<dbReference type="InterPro" id="IPR028889">
    <property type="entry name" value="USP"/>
</dbReference>
<evidence type="ECO:0000313" key="16">
    <source>
        <dbReference type="EMBL" id="PNH09398.1"/>
    </source>
</evidence>
<evidence type="ECO:0000256" key="4">
    <source>
        <dbReference type="ARBA" id="ARBA00022670"/>
    </source>
</evidence>
<dbReference type="OrthoDB" id="420187at2759"/>
<evidence type="ECO:0000256" key="8">
    <source>
        <dbReference type="ARBA" id="ARBA00022801"/>
    </source>
</evidence>
<dbReference type="AlphaFoldDB" id="A0A2J8AA48"/>
<evidence type="ECO:0000256" key="2">
    <source>
        <dbReference type="ARBA" id="ARBA00009085"/>
    </source>
</evidence>
<comment type="similarity">
    <text evidence="2">Belongs to the peptidase C19 family.</text>
</comment>
<keyword evidence="5" id="KW-0479">Metal-binding</keyword>
<comment type="catalytic activity">
    <reaction evidence="1">
        <text>Thiol-dependent hydrolysis of ester, thioester, amide, peptide and isopeptide bonds formed by the C-terminal Gly of ubiquitin (a 76-residue protein attached to proteins as an intracellular targeting signal).</text>
        <dbReference type="EC" id="3.4.19.12"/>
    </reaction>
</comment>
<gene>
    <name evidence="16" type="ORF">TSOC_003977</name>
</gene>
<dbReference type="InterPro" id="IPR038765">
    <property type="entry name" value="Papain-like_cys_pep_sf"/>
</dbReference>
<evidence type="ECO:0000259" key="14">
    <source>
        <dbReference type="PROSITE" id="PS50235"/>
    </source>
</evidence>
<feature type="region of interest" description="Disordered" evidence="12">
    <location>
        <begin position="683"/>
        <end position="784"/>
    </location>
</feature>
<feature type="compositionally biased region" description="Low complexity" evidence="12">
    <location>
        <begin position="717"/>
        <end position="753"/>
    </location>
</feature>
<feature type="chain" id="PRO_5014463651" description="ubiquitinyl hydrolase 1" evidence="13">
    <location>
        <begin position="18"/>
        <end position="941"/>
    </location>
</feature>
<feature type="signal peptide" evidence="13">
    <location>
        <begin position="1"/>
        <end position="17"/>
    </location>
</feature>
<evidence type="ECO:0000256" key="11">
    <source>
        <dbReference type="PROSITE-ProRule" id="PRU00134"/>
    </source>
</evidence>
<dbReference type="GO" id="GO:0004843">
    <property type="term" value="F:cysteine-type deubiquitinase activity"/>
    <property type="evidence" value="ECO:0007669"/>
    <property type="project" value="UniProtKB-EC"/>
</dbReference>
<keyword evidence="9" id="KW-0788">Thiol protease</keyword>
<dbReference type="InterPro" id="IPR018200">
    <property type="entry name" value="USP_CS"/>
</dbReference>
<keyword evidence="8 16" id="KW-0378">Hydrolase</keyword>
<keyword evidence="13" id="KW-0732">Signal</keyword>
<keyword evidence="6 11" id="KW-0863">Zinc-finger</keyword>